<dbReference type="PROSITE" id="PS51257">
    <property type="entry name" value="PROKAR_LIPOPROTEIN"/>
    <property type="match status" value="1"/>
</dbReference>
<comment type="caution">
    <text evidence="1">The sequence shown here is derived from an EMBL/GenBank/DDBJ whole genome shotgun (WGS) entry which is preliminary data.</text>
</comment>
<accession>A0A8X7WDJ6</accession>
<gene>
    <name evidence="1" type="ORF">Bca52824_010559</name>
</gene>
<sequence>MYRDEQSSAGDQGVLKTLKDASPGVASSGGCRSSGFPGYGGYGGSGYEGRVDSIRYMPPQNAGSGYPPYGGASGYGTGYGYDSNGVGYGVLEGMGIHLVRLMGILVALELGLEVVRDLHGKDKHHRATVTIVMAMVEMILLMEHNLVIVQSEGGLTAMAVAMLMFQMALEAMEIIKGMGKLDMAEVMVDMLNNSDWRNIDHCNGGSVSDL</sequence>
<reference evidence="1 2" key="1">
    <citation type="submission" date="2020-02" db="EMBL/GenBank/DDBJ databases">
        <authorList>
            <person name="Ma Q."/>
            <person name="Huang Y."/>
            <person name="Song X."/>
            <person name="Pei D."/>
        </authorList>
    </citation>
    <scope>NUCLEOTIDE SEQUENCE [LARGE SCALE GENOMIC DNA]</scope>
    <source>
        <strain evidence="1">Sxm20200214</strain>
        <tissue evidence="1">Leaf</tissue>
    </source>
</reference>
<organism evidence="1 2">
    <name type="scientific">Brassica carinata</name>
    <name type="common">Ethiopian mustard</name>
    <name type="synonym">Abyssinian cabbage</name>
    <dbReference type="NCBI Taxonomy" id="52824"/>
    <lineage>
        <taxon>Eukaryota</taxon>
        <taxon>Viridiplantae</taxon>
        <taxon>Streptophyta</taxon>
        <taxon>Embryophyta</taxon>
        <taxon>Tracheophyta</taxon>
        <taxon>Spermatophyta</taxon>
        <taxon>Magnoliopsida</taxon>
        <taxon>eudicotyledons</taxon>
        <taxon>Gunneridae</taxon>
        <taxon>Pentapetalae</taxon>
        <taxon>rosids</taxon>
        <taxon>malvids</taxon>
        <taxon>Brassicales</taxon>
        <taxon>Brassicaceae</taxon>
        <taxon>Brassiceae</taxon>
        <taxon>Brassica</taxon>
    </lineage>
</organism>
<proteinExistence type="predicted"/>
<dbReference type="EMBL" id="JAAMPC010000002">
    <property type="protein sequence ID" value="KAG2327831.1"/>
    <property type="molecule type" value="Genomic_DNA"/>
</dbReference>
<evidence type="ECO:0000313" key="2">
    <source>
        <dbReference type="Proteomes" id="UP000886595"/>
    </source>
</evidence>
<keyword evidence="2" id="KW-1185">Reference proteome</keyword>
<dbReference type="Proteomes" id="UP000886595">
    <property type="component" value="Unassembled WGS sequence"/>
</dbReference>
<evidence type="ECO:0000313" key="1">
    <source>
        <dbReference type="EMBL" id="KAG2327831.1"/>
    </source>
</evidence>
<protein>
    <submittedName>
        <fullName evidence="1">Uncharacterized protein</fullName>
    </submittedName>
</protein>
<name>A0A8X7WDJ6_BRACI</name>
<dbReference type="AlphaFoldDB" id="A0A8X7WDJ6"/>